<dbReference type="EMBL" id="CAMGYJ010000002">
    <property type="protein sequence ID" value="CAI0375293.1"/>
    <property type="molecule type" value="Genomic_DNA"/>
</dbReference>
<dbReference type="Pfam" id="PF06813">
    <property type="entry name" value="Nodulin-like"/>
    <property type="match status" value="1"/>
</dbReference>
<dbReference type="InterPro" id="IPR010658">
    <property type="entry name" value="Nodulin-like"/>
</dbReference>
<dbReference type="SUPFAM" id="SSF103473">
    <property type="entry name" value="MFS general substrate transporter"/>
    <property type="match status" value="1"/>
</dbReference>
<feature type="transmembrane region" description="Helical" evidence="5">
    <location>
        <begin position="421"/>
        <end position="438"/>
    </location>
</feature>
<protein>
    <recommendedName>
        <fullName evidence="11">Nodulin-like domain-containing protein</fullName>
    </recommendedName>
</protein>
<sequence length="561" mass="60806">MSSSNPLPWLSLVAVIWLQAVIGTNTNFAAYSSQLKQYLSLSQLQLNSLAFASDAGKLFGWVSGLAAAHIPLWLVLVIGSTLGFVSYGLQFLSITTTSETSSFLRSYPVMFLLNTVAGNSICWVNTVCYIVVTRNFPLDQQVAVGITTSYQGLTMKIYAVVVDELFASWSSAADRSYLLLDALFPLLVSALSLVLMASDFSSSSPPSAGKGSGGGGEVVLQRCRRNGFLMLFIITTVTGVYAVMSSVSARLWSLFRYSGMVFTFGLLLAPLAVPATVYLKGKFVAWFLSSGGYEVDLEEVKMNGGGESGCVVSSSSAKVEGKGVEDEGVEVGPLLLVKEEVGVKEMVQRTEFWLYVFVYFLGPTIGIVYLNNLGQIAESRRCYQTASLVSLSSSFTFFGRLLPSLLDYFFSRSKYLPPRPALLLLLTAPITAALFLLLNSSHAALYTSTAVIGICTGAITSIAVSITSELFGSRNFAVNHNVVVANIPVGSFCFGYLAAQVYESETLAGESKCMGMSCYRRTFLVWGQLSCFGVVLAFLLYNRTRVFYGKRLKALNSFLNH</sequence>
<proteinExistence type="predicted"/>
<dbReference type="InterPro" id="IPR036259">
    <property type="entry name" value="MFS_trans_sf"/>
</dbReference>
<feature type="transmembrane region" description="Helical" evidence="5">
    <location>
        <begin position="352"/>
        <end position="370"/>
    </location>
</feature>
<gene>
    <name evidence="9" type="ORF">LITE_LOCUS539</name>
</gene>
<comment type="caution">
    <text evidence="9">The sequence shown here is derived from an EMBL/GenBank/DDBJ whole genome shotgun (WGS) entry which is preliminary data.</text>
</comment>
<dbReference type="InterPro" id="IPR056555">
    <property type="entry name" value="NFD4_C"/>
</dbReference>
<evidence type="ECO:0000256" key="2">
    <source>
        <dbReference type="ARBA" id="ARBA00022692"/>
    </source>
</evidence>
<evidence type="ECO:0008006" key="11">
    <source>
        <dbReference type="Google" id="ProtNLM"/>
    </source>
</evidence>
<dbReference type="Proteomes" id="UP001154282">
    <property type="component" value="Unassembled WGS sequence"/>
</dbReference>
<dbReference type="PANTHER" id="PTHR21576">
    <property type="entry name" value="UNCHARACTERIZED NODULIN-LIKE PROTEIN"/>
    <property type="match status" value="1"/>
</dbReference>
<evidence type="ECO:0000256" key="1">
    <source>
        <dbReference type="ARBA" id="ARBA00004141"/>
    </source>
</evidence>
<dbReference type="PANTHER" id="PTHR21576:SF11">
    <property type="entry name" value="MAJOR FACILITATOR SUPERFAMILY PROTEIN"/>
    <property type="match status" value="1"/>
</dbReference>
<feature type="transmembrane region" description="Helical" evidence="5">
    <location>
        <begin position="390"/>
        <end position="409"/>
    </location>
</feature>
<dbReference type="Pfam" id="PF23262">
    <property type="entry name" value="NFD4_C"/>
    <property type="match status" value="1"/>
</dbReference>
<feature type="transmembrane region" description="Helical" evidence="5">
    <location>
        <begin position="483"/>
        <end position="502"/>
    </location>
</feature>
<feature type="domain" description="Nodulin-like" evidence="7">
    <location>
        <begin position="8"/>
        <end position="274"/>
    </location>
</feature>
<organism evidence="9 10">
    <name type="scientific">Linum tenue</name>
    <dbReference type="NCBI Taxonomy" id="586396"/>
    <lineage>
        <taxon>Eukaryota</taxon>
        <taxon>Viridiplantae</taxon>
        <taxon>Streptophyta</taxon>
        <taxon>Embryophyta</taxon>
        <taxon>Tracheophyta</taxon>
        <taxon>Spermatophyta</taxon>
        <taxon>Magnoliopsida</taxon>
        <taxon>eudicotyledons</taxon>
        <taxon>Gunneridae</taxon>
        <taxon>Pentapetalae</taxon>
        <taxon>rosids</taxon>
        <taxon>fabids</taxon>
        <taxon>Malpighiales</taxon>
        <taxon>Linaceae</taxon>
        <taxon>Linum</taxon>
    </lineage>
</organism>
<feature type="transmembrane region" description="Helical" evidence="5">
    <location>
        <begin position="70"/>
        <end position="89"/>
    </location>
</feature>
<evidence type="ECO:0000259" key="7">
    <source>
        <dbReference type="Pfam" id="PF06813"/>
    </source>
</evidence>
<keyword evidence="2 5" id="KW-0812">Transmembrane</keyword>
<evidence type="ECO:0000256" key="4">
    <source>
        <dbReference type="ARBA" id="ARBA00023136"/>
    </source>
</evidence>
<dbReference type="GO" id="GO:0016020">
    <property type="term" value="C:membrane"/>
    <property type="evidence" value="ECO:0007669"/>
    <property type="project" value="UniProtKB-SubCell"/>
</dbReference>
<accession>A0AAV0GSF1</accession>
<feature type="domain" description="NFD4 C-terminal" evidence="8">
    <location>
        <begin position="338"/>
        <end position="548"/>
    </location>
</feature>
<feature type="chain" id="PRO_5043998503" description="Nodulin-like domain-containing protein" evidence="6">
    <location>
        <begin position="24"/>
        <end position="561"/>
    </location>
</feature>
<reference evidence="9" key="1">
    <citation type="submission" date="2022-08" db="EMBL/GenBank/DDBJ databases">
        <authorList>
            <person name="Gutierrez-Valencia J."/>
        </authorList>
    </citation>
    <scope>NUCLEOTIDE SEQUENCE</scope>
</reference>
<evidence type="ECO:0000259" key="8">
    <source>
        <dbReference type="Pfam" id="PF23262"/>
    </source>
</evidence>
<feature type="signal peptide" evidence="6">
    <location>
        <begin position="1"/>
        <end position="23"/>
    </location>
</feature>
<comment type="subcellular location">
    <subcellularLocation>
        <location evidence="1">Membrane</location>
        <topology evidence="1">Multi-pass membrane protein</topology>
    </subcellularLocation>
</comment>
<evidence type="ECO:0000313" key="9">
    <source>
        <dbReference type="EMBL" id="CAI0375293.1"/>
    </source>
</evidence>
<evidence type="ECO:0000256" key="3">
    <source>
        <dbReference type="ARBA" id="ARBA00022989"/>
    </source>
</evidence>
<keyword evidence="6" id="KW-0732">Signal</keyword>
<keyword evidence="4 5" id="KW-0472">Membrane</keyword>
<evidence type="ECO:0000256" key="5">
    <source>
        <dbReference type="SAM" id="Phobius"/>
    </source>
</evidence>
<feature type="transmembrane region" description="Helical" evidence="5">
    <location>
        <begin position="109"/>
        <end position="132"/>
    </location>
</feature>
<evidence type="ECO:0000313" key="10">
    <source>
        <dbReference type="Proteomes" id="UP001154282"/>
    </source>
</evidence>
<feature type="transmembrane region" description="Helical" evidence="5">
    <location>
        <begin position="259"/>
        <end position="279"/>
    </location>
</feature>
<feature type="transmembrane region" description="Helical" evidence="5">
    <location>
        <begin position="177"/>
        <end position="197"/>
    </location>
</feature>
<keyword evidence="3 5" id="KW-1133">Transmembrane helix</keyword>
<feature type="transmembrane region" description="Helical" evidence="5">
    <location>
        <begin position="450"/>
        <end position="471"/>
    </location>
</feature>
<feature type="transmembrane region" description="Helical" evidence="5">
    <location>
        <begin position="522"/>
        <end position="541"/>
    </location>
</feature>
<keyword evidence="10" id="KW-1185">Reference proteome</keyword>
<evidence type="ECO:0000256" key="6">
    <source>
        <dbReference type="SAM" id="SignalP"/>
    </source>
</evidence>
<feature type="transmembrane region" description="Helical" evidence="5">
    <location>
        <begin position="228"/>
        <end position="247"/>
    </location>
</feature>
<name>A0AAV0GSF1_9ROSI</name>
<dbReference type="AlphaFoldDB" id="A0AAV0GSF1"/>